<feature type="region of interest" description="Disordered" evidence="1">
    <location>
        <begin position="900"/>
        <end position="971"/>
    </location>
</feature>
<feature type="region of interest" description="Disordered" evidence="1">
    <location>
        <begin position="1162"/>
        <end position="1196"/>
    </location>
</feature>
<name>A0ABD1JVW0_9TELE</name>
<evidence type="ECO:0000256" key="1">
    <source>
        <dbReference type="SAM" id="MobiDB-lite"/>
    </source>
</evidence>
<dbReference type="PANTHER" id="PTHR22028:SF4">
    <property type="entry name" value="PROTEIN SFI1 HOMOLOG"/>
    <property type="match status" value="1"/>
</dbReference>
<protein>
    <recommendedName>
        <fullName evidence="4">Protein SFI1 homolog</fullName>
    </recommendedName>
</protein>
<feature type="compositionally biased region" description="Polar residues" evidence="1">
    <location>
        <begin position="12"/>
        <end position="22"/>
    </location>
</feature>
<reference evidence="2 3" key="1">
    <citation type="submission" date="2024-09" db="EMBL/GenBank/DDBJ databases">
        <title>A chromosome-level genome assembly of Gray's grenadier anchovy, Coilia grayii.</title>
        <authorList>
            <person name="Fu Z."/>
        </authorList>
    </citation>
    <scope>NUCLEOTIDE SEQUENCE [LARGE SCALE GENOMIC DNA]</scope>
    <source>
        <strain evidence="2">G4</strain>
        <tissue evidence="2">Muscle</tissue>
    </source>
</reference>
<sequence>MCNMHAPKPRRNNSNSTCSSQIPRPRNAPLRKFTYRVGYSWNMGGRLKELRIRHLARKYFFIWRRKTFGRVSPSKARYHFRRVVLGRALEQWKDVWWYCRKEWSLAIRADCHYRYCLYLKTFRMWRVFTLEQREKNKKCQIATSFAHRHRLRLVWDCWEVYVESQRMKQKMQDTALQQSNIFCVRWAWATWRAALQQRYSEQQQEEEALHHWASLMQSRAWLRWRERMLQAQQQREQEARARLHACRSLCRKALHHWLTYAQHCRSSREPKAVADGVWRHTLAWRYWRRWLREWRSRQSERELQLVVKQRAELGIQRWALGQWRHYMRIQAQEAERQKFAAQHYQCHLLRSAMKGLSLNVSQCKTYRLNNHLALQHNDHTVMSRSWRLWQQHLEQRESSRLQPQISTALHHHGNTVLRHHLNLWKERLKECMYVKDLNHQADAWFARCTLPQYFSSWVEFTAYSRTYTDRKREAQLFNQRRLYSWTFYTWWTRSEEQKEFRLAERTAVLHQEHVSVRRAWERWRDAAHMKEQERGSGAAADEMHSHTLLRRAVNLWRARTQHIQTSQQQEKLARHHGNLQLARRVWNTWQKFVERKREKKKRLEEVEQHHNCRLLAKSLQAWKDHHLQAQQVYRSAEESYRCQEQQQLRRLFLLWRKNSALLAGERSAEGRAVLHHRHQLMAKVLSAWRVVTVERKAQRTHYGMALTQARAALGRGCLRVALLHWRERSRVVRRERVHTEKASLMYNQTLLRKCLCSWNTLRQQQKLHQVMNERAVGLLRQRTCRVFFTRWNTVLENSRREAELTEKALWHWSLNLQAKVLDAWREWVLDRKRKQQRLAAASQVFRAHLLREGITHILTYAEHMDRFSASLAQHSQEQSCRRVQAVVRRCALRWKHRALSSSSGPGEIDKTTKAKKSVSFSLPKETSENTPRSFTQSTLQGPAFLGADDGTEMPKLPELQPMKLPGAEAGQRDSISQQLLFLKSSRIPPRIPRFLLDPPGKHQKGSEVLDSSQTAPPCADSASRRQAGGEQERTPSVPVPHSHMPTMPTSVPAMPTAGCAALCPVPVTADSVPVMPNPVPVMPNSVPIAHRSLPVPVGSSVGSSLSCHPLPAPPVASTLQQPAAQLKPDANSDVLLPPSMFMALHTHSMEKDSRLRLMEPHLHLNKPSPQPARLCQDRSEKEEEEEEDDQQRRRDEKALKTTALTRELISIQLDMQRYQRDRRQLHTWRKQEQVLRSWLETTGSEVEAPETLSVQQEVKELEVNIEQLSDLLANQKPAMLRHAARIQSIEGFLKRQSQADI</sequence>
<dbReference type="EMBL" id="JBHFQA010000011">
    <property type="protein sequence ID" value="KAL2090974.1"/>
    <property type="molecule type" value="Genomic_DNA"/>
</dbReference>
<evidence type="ECO:0008006" key="4">
    <source>
        <dbReference type="Google" id="ProtNLM"/>
    </source>
</evidence>
<dbReference type="Proteomes" id="UP001591681">
    <property type="component" value="Unassembled WGS sequence"/>
</dbReference>
<dbReference type="PANTHER" id="PTHR22028">
    <property type="entry name" value="SFI1 SPINDLE BODY DOMAIN-CONTAINING PROTEIN-RELATED"/>
    <property type="match status" value="1"/>
</dbReference>
<feature type="region of interest" description="Disordered" evidence="1">
    <location>
        <begin position="990"/>
        <end position="1045"/>
    </location>
</feature>
<proteinExistence type="predicted"/>
<accession>A0ABD1JVW0</accession>
<organism evidence="2 3">
    <name type="scientific">Coilia grayii</name>
    <name type="common">Gray's grenadier anchovy</name>
    <dbReference type="NCBI Taxonomy" id="363190"/>
    <lineage>
        <taxon>Eukaryota</taxon>
        <taxon>Metazoa</taxon>
        <taxon>Chordata</taxon>
        <taxon>Craniata</taxon>
        <taxon>Vertebrata</taxon>
        <taxon>Euteleostomi</taxon>
        <taxon>Actinopterygii</taxon>
        <taxon>Neopterygii</taxon>
        <taxon>Teleostei</taxon>
        <taxon>Clupei</taxon>
        <taxon>Clupeiformes</taxon>
        <taxon>Clupeoidei</taxon>
        <taxon>Engraulidae</taxon>
        <taxon>Coilinae</taxon>
        <taxon>Coilia</taxon>
    </lineage>
</organism>
<feature type="region of interest" description="Disordered" evidence="1">
    <location>
        <begin position="1"/>
        <end position="25"/>
    </location>
</feature>
<evidence type="ECO:0000313" key="2">
    <source>
        <dbReference type="EMBL" id="KAL2090974.1"/>
    </source>
</evidence>
<comment type="caution">
    <text evidence="2">The sequence shown here is derived from an EMBL/GenBank/DDBJ whole genome shotgun (WGS) entry which is preliminary data.</text>
</comment>
<gene>
    <name evidence="2" type="ORF">ACEWY4_013237</name>
</gene>
<feature type="compositionally biased region" description="Polar residues" evidence="1">
    <location>
        <begin position="928"/>
        <end position="940"/>
    </location>
</feature>
<keyword evidence="3" id="KW-1185">Reference proteome</keyword>
<dbReference type="InterPro" id="IPR052270">
    <property type="entry name" value="CACF_protein"/>
</dbReference>
<evidence type="ECO:0000313" key="3">
    <source>
        <dbReference type="Proteomes" id="UP001591681"/>
    </source>
</evidence>